<evidence type="ECO:0000313" key="2">
    <source>
        <dbReference type="EMBL" id="GAA5054746.1"/>
    </source>
</evidence>
<sequence>MVKKFRQRWQLSRVRPGDGSALPEYRLWQLFARSLFFLELTDHTGRGDTFAVDVRYLADAKTRKQHENGEGKSPVALYRNGFQVARANLPATFPVAGGVIEVATSSFGLKRIRFVSEDGDRRALHPHHRSQEGLRARFDKRFSRTSAVVGVMTVVILLGALVLGLLQGAEALTRSAVIAAHIGTFVSPIHLSGWANVAIGVAAALSAMERATRLKYHWLIDGAAS</sequence>
<protein>
    <submittedName>
        <fullName evidence="2">Uncharacterized protein</fullName>
    </submittedName>
</protein>
<keyword evidence="3" id="KW-1185">Reference proteome</keyword>
<dbReference type="Proteomes" id="UP001500603">
    <property type="component" value="Unassembled WGS sequence"/>
</dbReference>
<dbReference type="EMBL" id="BAABJM010000002">
    <property type="protein sequence ID" value="GAA5054746.1"/>
    <property type="molecule type" value="Genomic_DNA"/>
</dbReference>
<dbReference type="RefSeq" id="WP_345495957.1">
    <property type="nucleotide sequence ID" value="NZ_BAABJM010000002.1"/>
</dbReference>
<evidence type="ECO:0000313" key="3">
    <source>
        <dbReference type="Proteomes" id="UP001500603"/>
    </source>
</evidence>
<keyword evidence="1" id="KW-1133">Transmembrane helix</keyword>
<gene>
    <name evidence="2" type="ORF">GCM10023318_30090</name>
</gene>
<keyword evidence="1" id="KW-0472">Membrane</keyword>
<organism evidence="2 3">
    <name type="scientific">Nocardia callitridis</name>
    <dbReference type="NCBI Taxonomy" id="648753"/>
    <lineage>
        <taxon>Bacteria</taxon>
        <taxon>Bacillati</taxon>
        <taxon>Actinomycetota</taxon>
        <taxon>Actinomycetes</taxon>
        <taxon>Mycobacteriales</taxon>
        <taxon>Nocardiaceae</taxon>
        <taxon>Nocardia</taxon>
    </lineage>
</organism>
<feature type="transmembrane region" description="Helical" evidence="1">
    <location>
        <begin position="178"/>
        <end position="205"/>
    </location>
</feature>
<comment type="caution">
    <text evidence="2">The sequence shown here is derived from an EMBL/GenBank/DDBJ whole genome shotgun (WGS) entry which is preliminary data.</text>
</comment>
<reference evidence="3" key="1">
    <citation type="journal article" date="2019" name="Int. J. Syst. Evol. Microbiol.">
        <title>The Global Catalogue of Microorganisms (GCM) 10K type strain sequencing project: providing services to taxonomists for standard genome sequencing and annotation.</title>
        <authorList>
            <consortium name="The Broad Institute Genomics Platform"/>
            <consortium name="The Broad Institute Genome Sequencing Center for Infectious Disease"/>
            <person name="Wu L."/>
            <person name="Ma J."/>
        </authorList>
    </citation>
    <scope>NUCLEOTIDE SEQUENCE [LARGE SCALE GENOMIC DNA]</scope>
    <source>
        <strain evidence="3">JCM 18298</strain>
    </source>
</reference>
<name>A0ABP9KFB1_9NOCA</name>
<proteinExistence type="predicted"/>
<keyword evidence="1" id="KW-0812">Transmembrane</keyword>
<evidence type="ECO:0000256" key="1">
    <source>
        <dbReference type="SAM" id="Phobius"/>
    </source>
</evidence>
<feature type="transmembrane region" description="Helical" evidence="1">
    <location>
        <begin position="145"/>
        <end position="166"/>
    </location>
</feature>
<accession>A0ABP9KFB1</accession>